<dbReference type="EMBL" id="JARYGX010000009">
    <property type="protein sequence ID" value="MDH7452191.1"/>
    <property type="molecule type" value="Genomic_DNA"/>
</dbReference>
<gene>
    <name evidence="2" type="ORF">QF205_03720</name>
</gene>
<organism evidence="2 3">
    <name type="scientific">Luteimonas composti</name>
    <dbReference type="NCBI Taxonomy" id="398257"/>
    <lineage>
        <taxon>Bacteria</taxon>
        <taxon>Pseudomonadati</taxon>
        <taxon>Pseudomonadota</taxon>
        <taxon>Gammaproteobacteria</taxon>
        <taxon>Lysobacterales</taxon>
        <taxon>Lysobacteraceae</taxon>
        <taxon>Luteimonas</taxon>
    </lineage>
</organism>
<dbReference type="Pfam" id="PF22633">
    <property type="entry name" value="F5_F8_type_C_2"/>
    <property type="match status" value="1"/>
</dbReference>
<protein>
    <submittedName>
        <fullName evidence="2">ThuA domain-containing protein</fullName>
    </submittedName>
</protein>
<dbReference type="PANTHER" id="PTHR40469">
    <property type="entry name" value="SECRETED GLYCOSYL HYDROLASE"/>
    <property type="match status" value="1"/>
</dbReference>
<dbReference type="PROSITE" id="PS50022">
    <property type="entry name" value="FA58C_3"/>
    <property type="match status" value="1"/>
</dbReference>
<sequence>MFIRERMIAFKPVLVVLLALVASVQVRAGPLPRVLVLTGSGPTREHGQQYPPWVHEFQNDTVAAVLSGSAEVEVSEDLSMLDARRLAAYDLVISNSLFLTPDAAQLEALRGFVTGGGALMTLHCGLLSFLNAPFYERMMGGLFIGGPATVPETFEVVPGNREFWYYGYAFRPDAPHPVSRVVEPFTTTDELYHFQPGDPDIQVIARAENHPVMWERRWGGGRVMSLTLGHDRRAKDNPGYRALLRAGVRWLVGYPLVAPLPKLHLDGSDAAYGAVLRLADHARVRGDAPLSYALDGNDNPGLLQPFVDADGVLSLRLGEGSGTARLRVRVSAPDGLAETVEAMVEVDRERRGNLARFRGVRASVSSAEARRDVMDPMHLVDGDLRTRWSSAWVDEAWAMVDLGRADEVSRVVLHWDLAHASAYALQVSDDPNGGWRTVASETAGDGGRDELRFAPARARYLRLLAGRRADTRWGHSLHEIEVYNR</sequence>
<proteinExistence type="predicted"/>
<dbReference type="InterPro" id="IPR008979">
    <property type="entry name" value="Galactose-bd-like_sf"/>
</dbReference>
<evidence type="ECO:0000313" key="2">
    <source>
        <dbReference type="EMBL" id="MDH7452191.1"/>
    </source>
</evidence>
<dbReference type="Gene3D" id="2.60.120.260">
    <property type="entry name" value="Galactose-binding domain-like"/>
    <property type="match status" value="1"/>
</dbReference>
<name>A0ABT6MNM7_9GAMM</name>
<dbReference type="Pfam" id="PF06283">
    <property type="entry name" value="ThuA"/>
    <property type="match status" value="1"/>
</dbReference>
<dbReference type="PANTHER" id="PTHR40469:SF2">
    <property type="entry name" value="GALACTOSE-BINDING DOMAIN-LIKE SUPERFAMILY PROTEIN"/>
    <property type="match status" value="1"/>
</dbReference>
<evidence type="ECO:0000259" key="1">
    <source>
        <dbReference type="PROSITE" id="PS50022"/>
    </source>
</evidence>
<dbReference type="SUPFAM" id="SSF49785">
    <property type="entry name" value="Galactose-binding domain-like"/>
    <property type="match status" value="1"/>
</dbReference>
<evidence type="ECO:0000313" key="3">
    <source>
        <dbReference type="Proteomes" id="UP001160550"/>
    </source>
</evidence>
<feature type="domain" description="F5/8 type C" evidence="1">
    <location>
        <begin position="343"/>
        <end position="485"/>
    </location>
</feature>
<dbReference type="RefSeq" id="WP_280941393.1">
    <property type="nucleotide sequence ID" value="NZ_JARYGX010000009.1"/>
</dbReference>
<dbReference type="Proteomes" id="UP001160550">
    <property type="component" value="Unassembled WGS sequence"/>
</dbReference>
<dbReference type="InterPro" id="IPR000421">
    <property type="entry name" value="FA58C"/>
</dbReference>
<reference evidence="2" key="1">
    <citation type="journal article" date="2007" name="Int. J. Syst. Evol. Microbiol.">
        <title>Luteimonas composti sp. nov., a moderately thermophilic bacterium isolated from food waste.</title>
        <authorList>
            <person name="Young C.C."/>
            <person name="Kampfer P."/>
            <person name="Chen W.M."/>
            <person name="Yen W.S."/>
            <person name="Arun A.B."/>
            <person name="Lai W.A."/>
            <person name="Shen F.T."/>
            <person name="Rekha P.D."/>
            <person name="Lin K.Y."/>
            <person name="Chou J.H."/>
        </authorList>
    </citation>
    <scope>NUCLEOTIDE SEQUENCE</scope>
    <source>
        <strain evidence="2">CC-YY355</strain>
    </source>
</reference>
<comment type="caution">
    <text evidence="2">The sequence shown here is derived from an EMBL/GenBank/DDBJ whole genome shotgun (WGS) entry which is preliminary data.</text>
</comment>
<reference evidence="2" key="2">
    <citation type="submission" date="2023-04" db="EMBL/GenBank/DDBJ databases">
        <authorList>
            <person name="Sun J.-Q."/>
        </authorList>
    </citation>
    <scope>NUCLEOTIDE SEQUENCE</scope>
    <source>
        <strain evidence="2">CC-YY355</strain>
    </source>
</reference>
<dbReference type="InterPro" id="IPR029062">
    <property type="entry name" value="Class_I_gatase-like"/>
</dbReference>
<dbReference type="CDD" id="cd03143">
    <property type="entry name" value="A4_beta-galactosidase_middle_domain"/>
    <property type="match status" value="1"/>
</dbReference>
<keyword evidence="3" id="KW-1185">Reference proteome</keyword>
<accession>A0ABT6MNM7</accession>
<dbReference type="SUPFAM" id="SSF52317">
    <property type="entry name" value="Class I glutamine amidotransferase-like"/>
    <property type="match status" value="1"/>
</dbReference>
<dbReference type="Gene3D" id="3.40.50.880">
    <property type="match status" value="1"/>
</dbReference>
<dbReference type="InterPro" id="IPR029010">
    <property type="entry name" value="ThuA-like"/>
</dbReference>